<organism evidence="2 3">
    <name type="scientific">Candidatus Solincola sediminis</name>
    <dbReference type="NCBI Taxonomy" id="1797199"/>
    <lineage>
        <taxon>Bacteria</taxon>
        <taxon>Bacillati</taxon>
        <taxon>Actinomycetota</taxon>
        <taxon>Candidatus Geothermincolia</taxon>
        <taxon>Candidatus Geothermincolales</taxon>
        <taxon>Candidatus Geothermincolaceae</taxon>
        <taxon>Candidatus Solincola</taxon>
    </lineage>
</organism>
<dbReference type="PROSITE" id="PS50887">
    <property type="entry name" value="GGDEF"/>
    <property type="match status" value="1"/>
</dbReference>
<protein>
    <recommendedName>
        <fullName evidence="1">GGDEF domain-containing protein</fullName>
    </recommendedName>
</protein>
<dbReference type="PANTHER" id="PTHR33121:SF82">
    <property type="entry name" value="SIGNAL TRANSDUCTION PROTEIN CONTAINING A EAL DOMAIN"/>
    <property type="match status" value="1"/>
</dbReference>
<dbReference type="Proteomes" id="UP000177876">
    <property type="component" value="Unassembled WGS sequence"/>
</dbReference>
<dbReference type="PANTHER" id="PTHR33121">
    <property type="entry name" value="CYCLIC DI-GMP PHOSPHODIESTERASE PDEF"/>
    <property type="match status" value="1"/>
</dbReference>
<accession>A0A1F2WRT5</accession>
<dbReference type="Gene3D" id="3.30.70.270">
    <property type="match status" value="1"/>
</dbReference>
<dbReference type="InterPro" id="IPR043128">
    <property type="entry name" value="Rev_trsase/Diguanyl_cyclase"/>
</dbReference>
<dbReference type="SMART" id="SM00267">
    <property type="entry name" value="GGDEF"/>
    <property type="match status" value="1"/>
</dbReference>
<sequence>MQRLPLPAHIELVEGEAAERMARIIHAIMEAVQNQEAMIVFRPDGEAYRDAWELGRIRKQQSFSIEELVQEHVILRNEFWNLFHEQVDMKQVVDFHLEKRVNSCFDLLLQSAASAYQYEFTKEIMENPLRDQVTDLYNKSYFHGRLIEELRRAVRYSHDITLVLFEIDNFHEVSASGSEEDMRNILRLISASLARMTRDCDVVARLGEASFAIILPETGWRGGKIMAERLCKYFIKELRPLINTDNADLRWGLASYPEEVRLPEKLYACAVEAMRSSRSLGPEEVGVYRSSEAQEEI</sequence>
<dbReference type="NCBIfam" id="TIGR00254">
    <property type="entry name" value="GGDEF"/>
    <property type="match status" value="1"/>
</dbReference>
<dbReference type="InterPro" id="IPR000160">
    <property type="entry name" value="GGDEF_dom"/>
</dbReference>
<evidence type="ECO:0000313" key="3">
    <source>
        <dbReference type="Proteomes" id="UP000177876"/>
    </source>
</evidence>
<dbReference type="CDD" id="cd01949">
    <property type="entry name" value="GGDEF"/>
    <property type="match status" value="1"/>
</dbReference>
<dbReference type="EMBL" id="MELK01000013">
    <property type="protein sequence ID" value="OFW59591.1"/>
    <property type="molecule type" value="Genomic_DNA"/>
</dbReference>
<dbReference type="AlphaFoldDB" id="A0A1F2WRT5"/>
<evidence type="ECO:0000313" key="2">
    <source>
        <dbReference type="EMBL" id="OFW59591.1"/>
    </source>
</evidence>
<proteinExistence type="predicted"/>
<reference evidence="2 3" key="1">
    <citation type="journal article" date="2016" name="Nat. Commun.">
        <title>Thousands of microbial genomes shed light on interconnected biogeochemical processes in an aquifer system.</title>
        <authorList>
            <person name="Anantharaman K."/>
            <person name="Brown C.T."/>
            <person name="Hug L.A."/>
            <person name="Sharon I."/>
            <person name="Castelle C.J."/>
            <person name="Probst A.J."/>
            <person name="Thomas B.C."/>
            <person name="Singh A."/>
            <person name="Wilkins M.J."/>
            <person name="Karaoz U."/>
            <person name="Brodie E.L."/>
            <person name="Williams K.H."/>
            <person name="Hubbard S.S."/>
            <person name="Banfield J.F."/>
        </authorList>
    </citation>
    <scope>NUCLEOTIDE SEQUENCE [LARGE SCALE GENOMIC DNA]</scope>
</reference>
<comment type="caution">
    <text evidence="2">The sequence shown here is derived from an EMBL/GenBank/DDBJ whole genome shotgun (WGS) entry which is preliminary data.</text>
</comment>
<name>A0A1F2WRT5_9ACTN</name>
<dbReference type="SUPFAM" id="SSF55073">
    <property type="entry name" value="Nucleotide cyclase"/>
    <property type="match status" value="1"/>
</dbReference>
<dbReference type="InterPro" id="IPR050706">
    <property type="entry name" value="Cyclic-di-GMP_PDE-like"/>
</dbReference>
<dbReference type="Pfam" id="PF00990">
    <property type="entry name" value="GGDEF"/>
    <property type="match status" value="1"/>
</dbReference>
<dbReference type="STRING" id="1797197.A2Y75_01245"/>
<dbReference type="GO" id="GO:0071111">
    <property type="term" value="F:cyclic-guanylate-specific phosphodiesterase activity"/>
    <property type="evidence" value="ECO:0007669"/>
    <property type="project" value="InterPro"/>
</dbReference>
<gene>
    <name evidence="2" type="ORF">A2Y75_01245</name>
</gene>
<evidence type="ECO:0000259" key="1">
    <source>
        <dbReference type="PROSITE" id="PS50887"/>
    </source>
</evidence>
<feature type="domain" description="GGDEF" evidence="1">
    <location>
        <begin position="158"/>
        <end position="290"/>
    </location>
</feature>
<dbReference type="InterPro" id="IPR029787">
    <property type="entry name" value="Nucleotide_cyclase"/>
</dbReference>